<dbReference type="EMBL" id="BKCJ011085412">
    <property type="protein sequence ID" value="GFC82614.1"/>
    <property type="molecule type" value="Genomic_DNA"/>
</dbReference>
<organism evidence="1">
    <name type="scientific">Tanacetum cinerariifolium</name>
    <name type="common">Dalmatian daisy</name>
    <name type="synonym">Chrysanthemum cinerariifolium</name>
    <dbReference type="NCBI Taxonomy" id="118510"/>
    <lineage>
        <taxon>Eukaryota</taxon>
        <taxon>Viridiplantae</taxon>
        <taxon>Streptophyta</taxon>
        <taxon>Embryophyta</taxon>
        <taxon>Tracheophyta</taxon>
        <taxon>Spermatophyta</taxon>
        <taxon>Magnoliopsida</taxon>
        <taxon>eudicotyledons</taxon>
        <taxon>Gunneridae</taxon>
        <taxon>Pentapetalae</taxon>
        <taxon>asterids</taxon>
        <taxon>campanulids</taxon>
        <taxon>Asterales</taxon>
        <taxon>Asteraceae</taxon>
        <taxon>Asteroideae</taxon>
        <taxon>Anthemideae</taxon>
        <taxon>Anthemidinae</taxon>
        <taxon>Tanacetum</taxon>
    </lineage>
</organism>
<dbReference type="AlphaFoldDB" id="A0A699RIH8"/>
<comment type="caution">
    <text evidence="1">The sequence shown here is derived from an EMBL/GenBank/DDBJ whole genome shotgun (WGS) entry which is preliminary data.</text>
</comment>
<proteinExistence type="predicted"/>
<reference evidence="1" key="1">
    <citation type="journal article" date="2019" name="Sci. Rep.">
        <title>Draft genome of Tanacetum cinerariifolium, the natural source of mosquito coil.</title>
        <authorList>
            <person name="Yamashiro T."/>
            <person name="Shiraishi A."/>
            <person name="Satake H."/>
            <person name="Nakayama K."/>
        </authorList>
    </citation>
    <scope>NUCLEOTIDE SEQUENCE</scope>
</reference>
<evidence type="ECO:0000313" key="1">
    <source>
        <dbReference type="EMBL" id="GFC82614.1"/>
    </source>
</evidence>
<gene>
    <name evidence="1" type="ORF">Tci_854584</name>
</gene>
<protein>
    <submittedName>
        <fullName evidence="1">Uncharacterized protein</fullName>
    </submittedName>
</protein>
<sequence>MKAIFDELEAEVDQNAVNRKCDEIEQKNLLIANDTLIENCLSKEVFYIAMNSEHNVSRFFKMHDAHTVVQACCLELETELSKLKDKIKKDDHDIMETHSEADRTLDFRALDIQIT</sequence>
<accession>A0A699RIH8</accession>
<name>A0A699RIH8_TANCI</name>